<dbReference type="HAMAP" id="MF_00036_B">
    <property type="entry name" value="Ala_tRNA_synth_B"/>
    <property type="match status" value="1"/>
</dbReference>
<dbReference type="CDD" id="cd00673">
    <property type="entry name" value="AlaRS_core"/>
    <property type="match status" value="1"/>
</dbReference>
<reference evidence="11 12" key="1">
    <citation type="submission" date="2017-09" db="EMBL/GenBank/DDBJ databases">
        <title>Depth-based differentiation of microbial function through sediment-hosted aquifers and enrichment of novel symbionts in the deep terrestrial subsurface.</title>
        <authorList>
            <person name="Probst A.J."/>
            <person name="Ladd B."/>
            <person name="Jarett J.K."/>
            <person name="Geller-Mcgrath D.E."/>
            <person name="Sieber C.M."/>
            <person name="Emerson J.B."/>
            <person name="Anantharaman K."/>
            <person name="Thomas B.C."/>
            <person name="Malmstrom R."/>
            <person name="Stieglmeier M."/>
            <person name="Klingl A."/>
            <person name="Woyke T."/>
            <person name="Ryan C.M."/>
            <person name="Banfield J.F."/>
        </authorList>
    </citation>
    <scope>NUCLEOTIDE SEQUENCE [LARGE SCALE GENOMIC DNA]</scope>
    <source>
        <strain evidence="11">CG11_big_fil_rev_8_21_14_0_20_39_10</strain>
    </source>
</reference>
<dbReference type="GO" id="GO:0008270">
    <property type="term" value="F:zinc ion binding"/>
    <property type="evidence" value="ECO:0007669"/>
    <property type="project" value="UniProtKB-UniRule"/>
</dbReference>
<sequence length="634" mass="71688">MDSKVIRQKYLDFFKSKGHAIIPSASVIPENDPTTLFTSSGMQPLVPYLMGEKHPAGTRLANSQKSFRCGDIEDVGDNRHNTFFEMLGNWSLGDYFKEEQLNWFWEFLIKELGIKPEKLYVSVYRGNDKIGVAKDSASVEIWKKIFKQAGIEAKDIDMAEKDGLQGGRIFYYPDEKNWWSRSGAPANMPVGEIGGPDSEVFYDLGENLNRHENSQWKDEPCHINCDCGRFIEIGNSVFIEFIKTEKGFENLPQQNVDFGGGFERMAMVCQGKDNIFETDLFINILNKIEMLSGGKKYRDHMKPFEVVADHLKAATFIMGDDKGIVPSNVDQGYVVRRLIRRAIRYGRQLGIEQREGGWTKEIAKIMAHDYGQIYPELARNINFVIEELKKEEEKFSKTLEKGLKIFDERFREIGDYETPPVLNVISGQEAFDLYQTYGFPIEITKELAEEKGLTVDEEGFKKELAKHQELSRTASAGKFKGGLADASEETKKLHTAAHLLLAALRQVLGEHVEQKGSNITAERLRFDFSHPKKMTDEQKAEVERLVNEAIAKDLPVSCREMTLGEAKEINAQGTFESKYGEKVKVYTAGEGDNVFSREICGGPHADRTGVLGKFKITKEESSSAGVRRIKAVLA</sequence>
<comment type="domain">
    <text evidence="9">Consists of three domains; the N-terminal catalytic domain, the editing domain and the C-terminal C-Ala domain. The editing domain removes incorrectly charged amino acids, while the C-Ala domain, along with tRNA(Ala), serves as a bridge to cooperatively bring together the editing and aminoacylation centers thus stimulating deacylation of misacylated tRNAs.</text>
</comment>
<keyword evidence="8 9" id="KW-0030">Aminoacyl-tRNA synthetase</keyword>
<proteinExistence type="inferred from homology"/>
<keyword evidence="9" id="KW-0963">Cytoplasm</keyword>
<organism evidence="11 12">
    <name type="scientific">Candidatus Falkowbacteria bacterium CG11_big_fil_rev_8_21_14_0_20_39_10</name>
    <dbReference type="NCBI Taxonomy" id="1974570"/>
    <lineage>
        <taxon>Bacteria</taxon>
        <taxon>Candidatus Falkowiibacteriota</taxon>
    </lineage>
</organism>
<dbReference type="Gene3D" id="3.30.980.10">
    <property type="entry name" value="Threonyl-trna Synthetase, Chain A, domain 2"/>
    <property type="match status" value="1"/>
</dbReference>
<feature type="binding site" evidence="9">
    <location>
        <position position="604"/>
    </location>
    <ligand>
        <name>Zn(2+)</name>
        <dbReference type="ChEBI" id="CHEBI:29105"/>
    </ligand>
</feature>
<dbReference type="GO" id="GO:0006419">
    <property type="term" value="P:alanyl-tRNA aminoacylation"/>
    <property type="evidence" value="ECO:0007669"/>
    <property type="project" value="UniProtKB-UniRule"/>
</dbReference>
<dbReference type="FunFam" id="3.30.980.10:FF:000004">
    <property type="entry name" value="Alanine--tRNA ligase, cytoplasmic"/>
    <property type="match status" value="1"/>
</dbReference>
<dbReference type="PRINTS" id="PR00980">
    <property type="entry name" value="TRNASYNTHALA"/>
</dbReference>
<evidence type="ECO:0000256" key="3">
    <source>
        <dbReference type="ARBA" id="ARBA00022598"/>
    </source>
</evidence>
<keyword evidence="9" id="KW-0862">Zinc</keyword>
<dbReference type="GO" id="GO:0004813">
    <property type="term" value="F:alanine-tRNA ligase activity"/>
    <property type="evidence" value="ECO:0007669"/>
    <property type="project" value="UniProtKB-UniRule"/>
</dbReference>
<dbReference type="InterPro" id="IPR018162">
    <property type="entry name" value="Ala-tRNA-ligase_IIc_anticod-bd"/>
</dbReference>
<dbReference type="AlphaFoldDB" id="A0A2M6K8P3"/>
<dbReference type="GO" id="GO:0005524">
    <property type="term" value="F:ATP binding"/>
    <property type="evidence" value="ECO:0007669"/>
    <property type="project" value="UniProtKB-UniRule"/>
</dbReference>
<dbReference type="GO" id="GO:0000049">
    <property type="term" value="F:tRNA binding"/>
    <property type="evidence" value="ECO:0007669"/>
    <property type="project" value="UniProtKB-KW"/>
</dbReference>
<comment type="cofactor">
    <cofactor evidence="9">
        <name>Zn(2+)</name>
        <dbReference type="ChEBI" id="CHEBI:29105"/>
    </cofactor>
    <text evidence="9">Binds 1 zinc ion per subunit.</text>
</comment>
<dbReference type="InterPro" id="IPR018164">
    <property type="entry name" value="Ala-tRNA-synth_IIc_N"/>
</dbReference>
<dbReference type="InterPro" id="IPR002318">
    <property type="entry name" value="Ala-tRNA-lgiase_IIc"/>
</dbReference>
<dbReference type="SUPFAM" id="SSF55186">
    <property type="entry name" value="ThrRS/AlaRS common domain"/>
    <property type="match status" value="1"/>
</dbReference>
<evidence type="ECO:0000259" key="10">
    <source>
        <dbReference type="PROSITE" id="PS50860"/>
    </source>
</evidence>
<keyword evidence="2 9" id="KW-0820">tRNA-binding</keyword>
<evidence type="ECO:0000313" key="12">
    <source>
        <dbReference type="Proteomes" id="UP000230869"/>
    </source>
</evidence>
<evidence type="ECO:0000313" key="11">
    <source>
        <dbReference type="EMBL" id="PIR13004.1"/>
    </source>
</evidence>
<evidence type="ECO:0000256" key="8">
    <source>
        <dbReference type="ARBA" id="ARBA00023146"/>
    </source>
</evidence>
<dbReference type="InterPro" id="IPR023033">
    <property type="entry name" value="Ala_tRNA_ligase_euk/bac"/>
</dbReference>
<dbReference type="Pfam" id="PF01411">
    <property type="entry name" value="tRNA-synt_2c"/>
    <property type="match status" value="1"/>
</dbReference>
<feature type="binding site" evidence="9">
    <location>
        <position position="494"/>
    </location>
    <ligand>
        <name>Zn(2+)</name>
        <dbReference type="ChEBI" id="CHEBI:29105"/>
    </ligand>
</feature>
<evidence type="ECO:0000256" key="6">
    <source>
        <dbReference type="ARBA" id="ARBA00022884"/>
    </source>
</evidence>
<dbReference type="SUPFAM" id="SSF101353">
    <property type="entry name" value="Putative anticodon-binding domain of alanyl-tRNA synthetase (AlaRS)"/>
    <property type="match status" value="1"/>
</dbReference>
<feature type="binding site" evidence="9">
    <location>
        <position position="498"/>
    </location>
    <ligand>
        <name>Zn(2+)</name>
        <dbReference type="ChEBI" id="CHEBI:29105"/>
    </ligand>
</feature>
<keyword evidence="5 9" id="KW-0067">ATP-binding</keyword>
<comment type="caution">
    <text evidence="11">The sequence shown here is derived from an EMBL/GenBank/DDBJ whole genome shotgun (WGS) entry which is preliminary data.</text>
</comment>
<comment type="function">
    <text evidence="9">Catalyzes the attachment of alanine to tRNA(Ala) in a two-step reaction: alanine is first activated by ATP to form Ala-AMP and then transferred to the acceptor end of tRNA(Ala). Also edits incorrectly charged Ser-tRNA(Ala) and Gly-tRNA(Ala) via its editing domain.</text>
</comment>
<dbReference type="NCBIfam" id="NF002436">
    <property type="entry name" value="PRK01584.1"/>
    <property type="match status" value="1"/>
</dbReference>
<protein>
    <recommendedName>
        <fullName evidence="9">Alanine--tRNA ligase</fullName>
        <ecNumber evidence="9">6.1.1.7</ecNumber>
    </recommendedName>
    <alternativeName>
        <fullName evidence="9">Alanyl-tRNA synthetase</fullName>
        <shortName evidence="9">AlaRS</shortName>
    </alternativeName>
</protein>
<dbReference type="InterPro" id="IPR018163">
    <property type="entry name" value="Thr/Ala-tRNA-synth_IIc_edit"/>
</dbReference>
<dbReference type="InterPro" id="IPR018165">
    <property type="entry name" value="Ala-tRNA-synth_IIc_core"/>
</dbReference>
<dbReference type="PANTHER" id="PTHR11777:SF9">
    <property type="entry name" value="ALANINE--TRNA LIGASE, CYTOPLASMIC"/>
    <property type="match status" value="1"/>
</dbReference>
<dbReference type="GO" id="GO:0002161">
    <property type="term" value="F:aminoacyl-tRNA deacylase activity"/>
    <property type="evidence" value="ECO:0007669"/>
    <property type="project" value="TreeGrafter"/>
</dbReference>
<name>A0A2M6K8P3_9BACT</name>
<evidence type="ECO:0000256" key="9">
    <source>
        <dbReference type="HAMAP-Rule" id="MF_00036"/>
    </source>
</evidence>
<keyword evidence="3 9" id="KW-0436">Ligase</keyword>
<dbReference type="EMBL" id="PCWW01000062">
    <property type="protein sequence ID" value="PIR13004.1"/>
    <property type="molecule type" value="Genomic_DNA"/>
</dbReference>
<keyword evidence="6 9" id="KW-0694">RNA-binding</keyword>
<dbReference type="SMART" id="SM00863">
    <property type="entry name" value="tRNA_SAD"/>
    <property type="match status" value="1"/>
</dbReference>
<feature type="domain" description="Alanyl-transfer RNA synthetases family profile" evidence="10">
    <location>
        <begin position="1"/>
        <end position="634"/>
    </location>
</feature>
<dbReference type="Pfam" id="PF07973">
    <property type="entry name" value="tRNA_SAD"/>
    <property type="match status" value="1"/>
</dbReference>
<keyword evidence="7 9" id="KW-0648">Protein biosynthesis</keyword>
<keyword evidence="4 9" id="KW-0547">Nucleotide-binding</keyword>
<comment type="subcellular location">
    <subcellularLocation>
        <location evidence="9">Cytoplasm</location>
    </subcellularLocation>
</comment>
<dbReference type="Gene3D" id="3.30.930.10">
    <property type="entry name" value="Bira Bifunctional Protein, Domain 2"/>
    <property type="match status" value="1"/>
</dbReference>
<dbReference type="InterPro" id="IPR012947">
    <property type="entry name" value="tRNA_SAD"/>
</dbReference>
<accession>A0A2M6K8P3</accession>
<gene>
    <name evidence="9" type="primary">alaS</name>
    <name evidence="11" type="ORF">COV49_03510</name>
</gene>
<dbReference type="InterPro" id="IPR050058">
    <property type="entry name" value="Ala-tRNA_ligase"/>
</dbReference>
<evidence type="ECO:0000256" key="4">
    <source>
        <dbReference type="ARBA" id="ARBA00022741"/>
    </source>
</evidence>
<dbReference type="SUPFAM" id="SSF55681">
    <property type="entry name" value="Class II aaRS and biotin synthetases"/>
    <property type="match status" value="1"/>
</dbReference>
<comment type="similarity">
    <text evidence="1 9">Belongs to the class-II aminoacyl-tRNA synthetase family.</text>
</comment>
<evidence type="ECO:0000256" key="2">
    <source>
        <dbReference type="ARBA" id="ARBA00022555"/>
    </source>
</evidence>
<evidence type="ECO:0000256" key="5">
    <source>
        <dbReference type="ARBA" id="ARBA00022840"/>
    </source>
</evidence>
<dbReference type="Gene3D" id="3.30.54.20">
    <property type="match status" value="1"/>
</dbReference>
<dbReference type="EC" id="6.1.1.7" evidence="9"/>
<evidence type="ECO:0000256" key="1">
    <source>
        <dbReference type="ARBA" id="ARBA00008226"/>
    </source>
</evidence>
<dbReference type="Proteomes" id="UP000230869">
    <property type="component" value="Unassembled WGS sequence"/>
</dbReference>
<dbReference type="GO" id="GO:0005829">
    <property type="term" value="C:cytosol"/>
    <property type="evidence" value="ECO:0007669"/>
    <property type="project" value="TreeGrafter"/>
</dbReference>
<keyword evidence="9" id="KW-0479">Metal-binding</keyword>
<dbReference type="PROSITE" id="PS50860">
    <property type="entry name" value="AA_TRNA_LIGASE_II_ALA"/>
    <property type="match status" value="1"/>
</dbReference>
<feature type="binding site" evidence="9">
    <location>
        <position position="600"/>
    </location>
    <ligand>
        <name>Zn(2+)</name>
        <dbReference type="ChEBI" id="CHEBI:29105"/>
    </ligand>
</feature>
<evidence type="ECO:0000256" key="7">
    <source>
        <dbReference type="ARBA" id="ARBA00022917"/>
    </source>
</evidence>
<comment type="catalytic activity">
    <reaction evidence="9">
        <text>tRNA(Ala) + L-alanine + ATP = L-alanyl-tRNA(Ala) + AMP + diphosphate</text>
        <dbReference type="Rhea" id="RHEA:12540"/>
        <dbReference type="Rhea" id="RHEA-COMP:9657"/>
        <dbReference type="Rhea" id="RHEA-COMP:9923"/>
        <dbReference type="ChEBI" id="CHEBI:30616"/>
        <dbReference type="ChEBI" id="CHEBI:33019"/>
        <dbReference type="ChEBI" id="CHEBI:57972"/>
        <dbReference type="ChEBI" id="CHEBI:78442"/>
        <dbReference type="ChEBI" id="CHEBI:78497"/>
        <dbReference type="ChEBI" id="CHEBI:456215"/>
        <dbReference type="EC" id="6.1.1.7"/>
    </reaction>
</comment>
<dbReference type="InterPro" id="IPR045864">
    <property type="entry name" value="aa-tRNA-synth_II/BPL/LPL"/>
</dbReference>
<dbReference type="PANTHER" id="PTHR11777">
    <property type="entry name" value="ALANYL-TRNA SYNTHETASE"/>
    <property type="match status" value="1"/>
</dbReference>